<dbReference type="PANTHER" id="PTHR32305">
    <property type="match status" value="1"/>
</dbReference>
<dbReference type="Gene3D" id="2.60.40.10">
    <property type="entry name" value="Immunoglobulins"/>
    <property type="match status" value="1"/>
</dbReference>
<protein>
    <submittedName>
        <fullName evidence="2">RHS repeat-associated core domain-containing protein</fullName>
    </submittedName>
</protein>
<dbReference type="Gene3D" id="2.180.10.10">
    <property type="entry name" value="RHS repeat-associated core"/>
    <property type="match status" value="1"/>
</dbReference>
<dbReference type="Proteomes" id="UP001479606">
    <property type="component" value="Unassembled WGS sequence"/>
</dbReference>
<keyword evidence="3" id="KW-1185">Reference proteome</keyword>
<reference evidence="2 3" key="1">
    <citation type="journal article" date="2018" name="Arch. Microbiol.">
        <title>Hymenobacter segetis sp. nov., isolated from soil.</title>
        <authorList>
            <person name="Ten L.N."/>
            <person name="Lim S.J."/>
            <person name="Kim B.O."/>
            <person name="Kang I.K."/>
            <person name="Jung H.Y."/>
        </authorList>
    </citation>
    <scope>NUCLEOTIDE SEQUENCE [LARGE SCALE GENOMIC DNA]</scope>
    <source>
        <strain evidence="2 3">S7-3-11</strain>
    </source>
</reference>
<sequence>MVITGLNSTDDPNAVAPVPKDDFAFAPLVNLAGGTQITFTDNGWQAAGSFRATEGIATYTAPASGVPRGTIISLVANRADFAITSGFELSVSGDQILAYQGSSANPSFVYALTTRGSGWTDATTSNTSALPPGLQNGTTAIAIPSVNAFMSVAANRQGTVSALRSGFSTAANWTGNNSSRVSWPTSSLQIQVLLITATTVAPEPGTAQTRVRELVFTEPNFVDQQLAGEILLTDFPGCGTPATKAALLYLRLDTGPVHNLGNAAATLSAQFNVSVNGCTAAGVCTTPLPTPLSSGVNLLIDGHTPQQLFVLDLASYLNANPSPGVVKLRVEINTLAVAPLVMRKNVRLVARLEQQLQVAPPALTTINPAPPTGGLVYDKFEYRFQWTSPCELVRNYQVQILKFAPGGTTATNQDWSERASLLETESSTPELTTVLAEGPGTYLWRVRAIGSADGGVANPDNWGTWANGSSISLAEPTTTAWTTNLNWIYSRTFSEGGRTAEHLTFANSLLHTRQSLTRLHLNGGAPILIGLQTLQDHVGRDALQSLPIPLQGNASVQLPGAAGPPLGFQPALLLNAAGTAYNANSFDGDNASTLATRDNNVQSPASATVQEGYYSGATSTAVPNEGVASAENVPFTRTLFTRDGTNRVREQGGAGSVLGLHALAGDTHTIRTSYGSVAQSELTRIFGPDEAPLAKNTYKIITQDPNNTTTVTYQTKEGQTIATALSASSGTPNLLALGSAAASTFKVVDHVNEKIPFGTTGSFGSKLLVVPPGGIQLKLAYTINHQTITDACGACNTCDYKAVITVRNVDTGMPQRQPYTYESPFIKCGLAEAPDKIPDLPLAQGTYSIEKSVVAYNNATNETTTWIDKRAAELRTTFAAYQAVGLWPSINALLTAKKVQDLYDLLDKSTSVTKVPATGPVQSYLVPFAPATAGCEATTIEIPKLDLTCGTPAIVCTPGKAGFESYLQDNAQTCYANFNTFFPGMQPGDLDKMADALMQDPLYNQHCDSLQNCWHNTIDSYEAFVQMSNTGGASTPLPDLLGDFLDCFRVKMRKVVPQGTTILPEERYFTFVFDDNNLGHQNCLRQYQPSAGNPTPPFILYSFADVAKLDPNDDKQLKILNDIYQCTRFSPNAPLPATGQNAGAFTQQQLDAMQASGEQRCEDRREEFRQAIIADFHKQNIYVSTDRYVLKFSDEFKTYLASTDERKPEPDDVEECEILFMVQELVDNCKTYCNLQVTQTASGLEFDQDKFNLFQSAMLDRADLHVKKIGADCQPGYAPIKLLPGPLLQTVRVSKTAEDLVNYINTLVHKANSISVDDPRRQKMGPVVGVQGLGEIEKGILCYVGPLEVAGNRLFNDGSTFAGLRRNYWVTVVDPRGDRTADIANPPLCANPNSTLPNALGSDFRVIWALDEKVATTFPYVCYARGEDVPGVPKLLTFPASSTFDYILRFLDDKGNPIPKGDITNISAPYAVAGSPAVTGYGDPLSTDGIYVILAMKGGGSQRAHIQLLPPAPYPKPATVNMSDADYLKQFMMWKDVQECRSDPRRFTTCFRWVKLVIPPQDPYSYEPVLPTCEGLVAATLTSNISAQQDTWIESRITDLRSQYAMKCASTDQLRDDLQVEYDLGFHHYTLYYYDRGGNLIKTVPPQGVDLVDLTTTPVRTPVHRMATTYFYNSLKQLEEQNTPDGGKTLFYYNRIGQLRFSLNDKQRAASVYSYTKYDNLGRVVEVGESSRAFTASLDLVLAQLETSSFPLNYEDPKSLPSTSLVGVPTLGGPTNQFVTQTVYNTPAPNLTYRGKAQRYLTNRISYVVSRAELPAKSVYTYYSYDPHGNVEWLVQQIPGLTAKGTRYEYDLISNKVLRVAYQEAQPDQFFHRYTYDDDNRLLSAYTSADGQIWDQDAHYEYYAHGPLKRLLLGQDQVQGLDYAYTLQGWLKGINHPNLDDTKDPGHDGTTSGAAKDAFGMTLGYFQGDYTRPQSFLNATATGSGTANPDLFEPSATQSLYNGNIATWQTKSRQDVTGNTAAAVQANELYQYDQLNRLRGSTQYDRAGNARTALGSYATTYTYDANGNLNTLKRRDQGGDFIDDFTYNYPTTGTGANAVRTNNKLLSVTDAAGASVTGDDLGTQTTDNYDYDATGNLIQDKQSGVTSITWTPYGKIDRIRKDDPAHVGSLAYATLIDYNYDATGNRVSKVYAAPGTNTRTTYYVRDAQGNMMGVYEQLDNATSGTSELRLLEQPLYGAARLGERKPNLLLPPAGALPNRYSRVLGLKQYELNDHLGNVRAVVTDEKLATVTNGTPDITSFVPKLTAYYNYYPFGMLQPNRYGPGNSTFSATGYRFGYNGKEKDNNGELGLTNYDYGARIYNPSVGRWLSLDPLQSKYPALSPYHAFNNNPNVFVDQDGKENIIYIYVSSSITTSVKKFDNVKLQKETERLLSIHGLTNVRVMIVNTPQKANTLDGSDTFVAVVGGATRTTGDKSDKAGLELNDINEKTASYASVGSGRFMLKGAFTAGAENLDLSSSNTMIEDQKNGDYGSNPLTPDIIGIKMDNVTQAVQDNGMKIGNELAVATIIIHGIIHNGGRSHIPGPPPTGTNNNDALTVGSYDGEFVFRRRETSNEEEKVAMRRQFPSKNKPADNREKKVKESKGKN</sequence>
<evidence type="ECO:0000313" key="2">
    <source>
        <dbReference type="EMBL" id="MEL5994142.1"/>
    </source>
</evidence>
<dbReference type="InterPro" id="IPR050708">
    <property type="entry name" value="T6SS_VgrG/RHS"/>
</dbReference>
<dbReference type="NCBIfam" id="TIGR03696">
    <property type="entry name" value="Rhs_assc_core"/>
    <property type="match status" value="1"/>
</dbReference>
<dbReference type="EMBL" id="JBCEVZ010000014">
    <property type="protein sequence ID" value="MEL5994142.1"/>
    <property type="molecule type" value="Genomic_DNA"/>
</dbReference>
<comment type="caution">
    <text evidence="2">The sequence shown here is derived from an EMBL/GenBank/DDBJ whole genome shotgun (WGS) entry which is preliminary data.</text>
</comment>
<proteinExistence type="predicted"/>
<dbReference type="PANTHER" id="PTHR32305:SF15">
    <property type="entry name" value="PROTEIN RHSA-RELATED"/>
    <property type="match status" value="1"/>
</dbReference>
<organism evidence="2 3">
    <name type="scientific">Hymenobacter segetis</name>
    <dbReference type="NCBI Taxonomy" id="2025509"/>
    <lineage>
        <taxon>Bacteria</taxon>
        <taxon>Pseudomonadati</taxon>
        <taxon>Bacteroidota</taxon>
        <taxon>Cytophagia</taxon>
        <taxon>Cytophagales</taxon>
        <taxon>Hymenobacteraceae</taxon>
        <taxon>Hymenobacter</taxon>
    </lineage>
</organism>
<dbReference type="RefSeq" id="WP_342297159.1">
    <property type="nucleotide sequence ID" value="NZ_JBCEVZ010000014.1"/>
</dbReference>
<feature type="compositionally biased region" description="Basic and acidic residues" evidence="1">
    <location>
        <begin position="2607"/>
        <end position="2618"/>
    </location>
</feature>
<evidence type="ECO:0000256" key="1">
    <source>
        <dbReference type="SAM" id="MobiDB-lite"/>
    </source>
</evidence>
<feature type="region of interest" description="Disordered" evidence="1">
    <location>
        <begin position="2607"/>
        <end position="2644"/>
    </location>
</feature>
<feature type="compositionally biased region" description="Basic and acidic residues" evidence="1">
    <location>
        <begin position="2628"/>
        <end position="2644"/>
    </location>
</feature>
<accession>A0ABU9LTW3</accession>
<dbReference type="InterPro" id="IPR013783">
    <property type="entry name" value="Ig-like_fold"/>
</dbReference>
<gene>
    <name evidence="2" type="ORF">AAFH49_07980</name>
</gene>
<evidence type="ECO:0000313" key="3">
    <source>
        <dbReference type="Proteomes" id="UP001479606"/>
    </source>
</evidence>
<dbReference type="InterPro" id="IPR022385">
    <property type="entry name" value="Rhs_assc_core"/>
</dbReference>
<name>A0ABU9LTW3_9BACT</name>